<evidence type="ECO:0000313" key="4">
    <source>
        <dbReference type="Proteomes" id="UP000217005"/>
    </source>
</evidence>
<feature type="transmembrane region" description="Helical" evidence="1">
    <location>
        <begin position="36"/>
        <end position="56"/>
    </location>
</feature>
<keyword evidence="1" id="KW-0812">Transmembrane</keyword>
<organism evidence="3 4">
    <name type="scientific">Bordetella genomosp. 1</name>
    <dbReference type="NCBI Taxonomy" id="1395607"/>
    <lineage>
        <taxon>Bacteria</taxon>
        <taxon>Pseudomonadati</taxon>
        <taxon>Pseudomonadota</taxon>
        <taxon>Betaproteobacteria</taxon>
        <taxon>Burkholderiales</taxon>
        <taxon>Alcaligenaceae</taxon>
        <taxon>Bordetella</taxon>
    </lineage>
</organism>
<dbReference type="GO" id="GO:0016020">
    <property type="term" value="C:membrane"/>
    <property type="evidence" value="ECO:0007669"/>
    <property type="project" value="InterPro"/>
</dbReference>
<sequence>MHIKNEVKGILFAVSAAFMNGTIGVLSKWVSASDLPAASIAFFRSLIGFLLLLCLAARARASGAQGRASWQSVALCAFFGIAVLFFFETSAYRYALTANVVLTLMATATLSAFLLGWWMLGDRPAPSSWAGLAICLLGLTLVLGAAAPDVSAPDAVVSNASARGHLQGIALAAVAGVGYGAFTVLAKFLRLGGGLAVTRGLLMFGSLYLALPFAADGAMLPAPHLTLWAGLLAIALLPSIGGFYCTTRAVSLASPAQVQLFELSEPLFAAVLAAVLLDEAPAAATYIGGGLVLAGLIVTQVARRQR</sequence>
<protein>
    <submittedName>
        <fullName evidence="3">EamA family transporter</fullName>
    </submittedName>
</protein>
<feature type="transmembrane region" description="Helical" evidence="1">
    <location>
        <begin position="68"/>
        <end position="87"/>
    </location>
</feature>
<evidence type="ECO:0000313" key="3">
    <source>
        <dbReference type="EMBL" id="OZI35299.1"/>
    </source>
</evidence>
<feature type="domain" description="EamA" evidence="2">
    <location>
        <begin position="168"/>
        <end position="299"/>
    </location>
</feature>
<dbReference type="AlphaFoldDB" id="A0A261SD22"/>
<gene>
    <name evidence="3" type="ORF">CEG14_09350</name>
</gene>
<feature type="transmembrane region" description="Helical" evidence="1">
    <location>
        <begin position="129"/>
        <end position="148"/>
    </location>
</feature>
<feature type="transmembrane region" description="Helical" evidence="1">
    <location>
        <begin position="93"/>
        <end position="117"/>
    </location>
</feature>
<feature type="domain" description="EamA" evidence="2">
    <location>
        <begin position="8"/>
        <end position="143"/>
    </location>
</feature>
<keyword evidence="1" id="KW-0472">Membrane</keyword>
<name>A0A261SD22_9BORD</name>
<dbReference type="OrthoDB" id="8611655at2"/>
<reference evidence="3 4" key="1">
    <citation type="submission" date="2017-05" db="EMBL/GenBank/DDBJ databases">
        <title>Complete and WGS of Bordetella genogroups.</title>
        <authorList>
            <person name="Spilker T."/>
            <person name="LiPuma J."/>
        </authorList>
    </citation>
    <scope>NUCLEOTIDE SEQUENCE [LARGE SCALE GENOMIC DNA]</scope>
    <source>
        <strain evidence="3 4">AU17610</strain>
    </source>
</reference>
<dbReference type="EMBL" id="NEVL01000003">
    <property type="protein sequence ID" value="OZI35299.1"/>
    <property type="molecule type" value="Genomic_DNA"/>
</dbReference>
<dbReference type="SUPFAM" id="SSF103481">
    <property type="entry name" value="Multidrug resistance efflux transporter EmrE"/>
    <property type="match status" value="2"/>
</dbReference>
<dbReference type="RefSeq" id="WP_094826108.1">
    <property type="nucleotide sequence ID" value="NZ_NEVL01000003.1"/>
</dbReference>
<feature type="transmembrane region" description="Helical" evidence="1">
    <location>
        <begin position="9"/>
        <end position="30"/>
    </location>
</feature>
<keyword evidence="1" id="KW-1133">Transmembrane helix</keyword>
<dbReference type="PANTHER" id="PTHR22911">
    <property type="entry name" value="ACYL-MALONYL CONDENSING ENZYME-RELATED"/>
    <property type="match status" value="1"/>
</dbReference>
<comment type="caution">
    <text evidence="3">The sequence shown here is derived from an EMBL/GenBank/DDBJ whole genome shotgun (WGS) entry which is preliminary data.</text>
</comment>
<dbReference type="InterPro" id="IPR037185">
    <property type="entry name" value="EmrE-like"/>
</dbReference>
<feature type="transmembrane region" description="Helical" evidence="1">
    <location>
        <begin position="258"/>
        <end position="277"/>
    </location>
</feature>
<feature type="transmembrane region" description="Helical" evidence="1">
    <location>
        <begin position="227"/>
        <end position="246"/>
    </location>
</feature>
<evidence type="ECO:0000259" key="2">
    <source>
        <dbReference type="Pfam" id="PF00892"/>
    </source>
</evidence>
<feature type="transmembrane region" description="Helical" evidence="1">
    <location>
        <begin position="196"/>
        <end position="215"/>
    </location>
</feature>
<accession>A0A261SD22</accession>
<dbReference type="Pfam" id="PF00892">
    <property type="entry name" value="EamA"/>
    <property type="match status" value="2"/>
</dbReference>
<proteinExistence type="predicted"/>
<dbReference type="InterPro" id="IPR000620">
    <property type="entry name" value="EamA_dom"/>
</dbReference>
<feature type="transmembrane region" description="Helical" evidence="1">
    <location>
        <begin position="168"/>
        <end position="189"/>
    </location>
</feature>
<dbReference type="Proteomes" id="UP000217005">
    <property type="component" value="Unassembled WGS sequence"/>
</dbReference>
<feature type="transmembrane region" description="Helical" evidence="1">
    <location>
        <begin position="283"/>
        <end position="302"/>
    </location>
</feature>
<evidence type="ECO:0000256" key="1">
    <source>
        <dbReference type="SAM" id="Phobius"/>
    </source>
</evidence>